<evidence type="ECO:0000313" key="1">
    <source>
        <dbReference type="EMBL" id="GAI32462.1"/>
    </source>
</evidence>
<reference evidence="1" key="1">
    <citation type="journal article" date="2014" name="Front. Microbiol.">
        <title>High frequency of phylogenetically diverse reductive dehalogenase-homologous genes in deep subseafloor sedimentary metagenomes.</title>
        <authorList>
            <person name="Kawai M."/>
            <person name="Futagami T."/>
            <person name="Toyoda A."/>
            <person name="Takaki Y."/>
            <person name="Nishi S."/>
            <person name="Hori S."/>
            <person name="Arai W."/>
            <person name="Tsubouchi T."/>
            <person name="Morono Y."/>
            <person name="Uchiyama I."/>
            <person name="Ito T."/>
            <person name="Fujiyama A."/>
            <person name="Inagaki F."/>
            <person name="Takami H."/>
        </authorList>
    </citation>
    <scope>NUCLEOTIDE SEQUENCE</scope>
    <source>
        <strain evidence="1">Expedition CK06-06</strain>
    </source>
</reference>
<evidence type="ECO:0008006" key="2">
    <source>
        <dbReference type="Google" id="ProtNLM"/>
    </source>
</evidence>
<gene>
    <name evidence="1" type="ORF">S06H3_27233</name>
</gene>
<proteinExistence type="predicted"/>
<accession>X1MLI1</accession>
<comment type="caution">
    <text evidence="1">The sequence shown here is derived from an EMBL/GenBank/DDBJ whole genome shotgun (WGS) entry which is preliminary data.</text>
</comment>
<sequence>PDPNPGDPLVYSHPDVLVWENYCDNWVWNFAGYDWDPHDGDPDPDGHDEYTETCFQFNQLLSQDEWFYQEPNEPNGTVYWLSIAPIYDPNDYQDPSFYPWGWKTREHFFQDDAVRIIHAMNPIDGTLWPPDLKTGSQYLDGNPIFWPDPCDTWDLAFELTTNQPAYEDDPIPGDLNADRVVNLRDFAIFANNWLAIAP</sequence>
<feature type="non-terminal residue" evidence="1">
    <location>
        <position position="1"/>
    </location>
</feature>
<protein>
    <recommendedName>
        <fullName evidence="2">Dockerin domain-containing protein</fullName>
    </recommendedName>
</protein>
<dbReference type="AlphaFoldDB" id="X1MLI1"/>
<organism evidence="1">
    <name type="scientific">marine sediment metagenome</name>
    <dbReference type="NCBI Taxonomy" id="412755"/>
    <lineage>
        <taxon>unclassified sequences</taxon>
        <taxon>metagenomes</taxon>
        <taxon>ecological metagenomes</taxon>
    </lineage>
</organism>
<name>X1MLI1_9ZZZZ</name>
<dbReference type="EMBL" id="BARV01015785">
    <property type="protein sequence ID" value="GAI32462.1"/>
    <property type="molecule type" value="Genomic_DNA"/>
</dbReference>